<gene>
    <name evidence="9" type="ORF">NEZAVI_LOCUS10394</name>
</gene>
<evidence type="ECO:0000313" key="9">
    <source>
        <dbReference type="EMBL" id="CAH1401359.1"/>
    </source>
</evidence>
<evidence type="ECO:0000256" key="3">
    <source>
        <dbReference type="ARBA" id="ARBA00019695"/>
    </source>
</evidence>
<reference evidence="9" key="1">
    <citation type="submission" date="2022-01" db="EMBL/GenBank/DDBJ databases">
        <authorList>
            <person name="King R."/>
        </authorList>
    </citation>
    <scope>NUCLEOTIDE SEQUENCE</scope>
</reference>
<dbReference type="Proteomes" id="UP001152798">
    <property type="component" value="Chromosome 5"/>
</dbReference>
<keyword evidence="5" id="KW-0804">Transcription</keyword>
<proteinExistence type="inferred from homology"/>
<evidence type="ECO:0000256" key="7">
    <source>
        <dbReference type="ARBA" id="ARBA00025687"/>
    </source>
</evidence>
<accession>A0A9P0HGF8</accession>
<dbReference type="OrthoDB" id="203279at2759"/>
<dbReference type="GO" id="GO:0006357">
    <property type="term" value="P:regulation of transcription by RNA polymerase II"/>
    <property type="evidence" value="ECO:0007669"/>
    <property type="project" value="InterPro"/>
</dbReference>
<comment type="similarity">
    <text evidence="2">Belongs to the Mediator complex subunit 22 family.</text>
</comment>
<dbReference type="PANTHER" id="PTHR12434">
    <property type="entry name" value="MEDIATOR OF RNA POLYMERASE II TRANSCRIPTION SUBUNIT 22"/>
    <property type="match status" value="1"/>
</dbReference>
<evidence type="ECO:0000256" key="6">
    <source>
        <dbReference type="ARBA" id="ARBA00023242"/>
    </source>
</evidence>
<name>A0A9P0HGF8_NEZVI</name>
<keyword evidence="4" id="KW-0805">Transcription regulation</keyword>
<evidence type="ECO:0000256" key="5">
    <source>
        <dbReference type="ARBA" id="ARBA00023163"/>
    </source>
</evidence>
<protein>
    <recommendedName>
        <fullName evidence="3">Mediator of RNA polymerase II transcription subunit 22</fullName>
    </recommendedName>
    <alternativeName>
        <fullName evidence="8">Mediator complex subunit 22</fullName>
    </alternativeName>
</protein>
<evidence type="ECO:0000256" key="4">
    <source>
        <dbReference type="ARBA" id="ARBA00023015"/>
    </source>
</evidence>
<organism evidence="9 10">
    <name type="scientific">Nezara viridula</name>
    <name type="common">Southern green stink bug</name>
    <name type="synonym">Cimex viridulus</name>
    <dbReference type="NCBI Taxonomy" id="85310"/>
    <lineage>
        <taxon>Eukaryota</taxon>
        <taxon>Metazoa</taxon>
        <taxon>Ecdysozoa</taxon>
        <taxon>Arthropoda</taxon>
        <taxon>Hexapoda</taxon>
        <taxon>Insecta</taxon>
        <taxon>Pterygota</taxon>
        <taxon>Neoptera</taxon>
        <taxon>Paraneoptera</taxon>
        <taxon>Hemiptera</taxon>
        <taxon>Heteroptera</taxon>
        <taxon>Panheteroptera</taxon>
        <taxon>Pentatomomorpha</taxon>
        <taxon>Pentatomoidea</taxon>
        <taxon>Pentatomidae</taxon>
        <taxon>Pentatominae</taxon>
        <taxon>Nezara</taxon>
    </lineage>
</organism>
<dbReference type="Pfam" id="PF06179">
    <property type="entry name" value="Med22"/>
    <property type="match status" value="1"/>
</dbReference>
<dbReference type="InterPro" id="IPR009332">
    <property type="entry name" value="Med22"/>
</dbReference>
<comment type="function">
    <text evidence="7">Component of the Mediator complex, a coactivator involved in the regulated transcription of nearly all RNA polymerase II-dependent genes. Mediator functions as a bridge to convey information from gene-specific regulatory proteins to the basal RNA polymerase II transcription machinery. Mediator is recruited to promoters by direct interactions with regulatory proteins and serves as a scaffold for the assembly of a functional preinitiation complex with RNA polymerase II and the general transcription factors.</text>
</comment>
<dbReference type="AlphaFoldDB" id="A0A9P0HGF8"/>
<evidence type="ECO:0000256" key="2">
    <source>
        <dbReference type="ARBA" id="ARBA00005942"/>
    </source>
</evidence>
<evidence type="ECO:0000256" key="1">
    <source>
        <dbReference type="ARBA" id="ARBA00004123"/>
    </source>
</evidence>
<dbReference type="GO" id="GO:0003712">
    <property type="term" value="F:transcription coregulator activity"/>
    <property type="evidence" value="ECO:0007669"/>
    <property type="project" value="InterPro"/>
</dbReference>
<evidence type="ECO:0000313" key="10">
    <source>
        <dbReference type="Proteomes" id="UP001152798"/>
    </source>
</evidence>
<keyword evidence="10" id="KW-1185">Reference proteome</keyword>
<dbReference type="GO" id="GO:0016592">
    <property type="term" value="C:mediator complex"/>
    <property type="evidence" value="ECO:0007669"/>
    <property type="project" value="InterPro"/>
</dbReference>
<dbReference type="PANTHER" id="PTHR12434:SF6">
    <property type="entry name" value="MEDIATOR OF RNA POLYMERASE II TRANSCRIPTION SUBUNIT 22"/>
    <property type="match status" value="1"/>
</dbReference>
<dbReference type="EMBL" id="OV725081">
    <property type="protein sequence ID" value="CAH1401359.1"/>
    <property type="molecule type" value="Genomic_DNA"/>
</dbReference>
<comment type="subcellular location">
    <subcellularLocation>
        <location evidence="1">Nucleus</location>
    </subcellularLocation>
</comment>
<evidence type="ECO:0000256" key="8">
    <source>
        <dbReference type="ARBA" id="ARBA00031962"/>
    </source>
</evidence>
<keyword evidence="6" id="KW-0539">Nucleus</keyword>
<sequence>MAHQRALPQSKEALLKSYTSRLKDDVKSMLENFEEIVKLAKGENETQLNRFTQCEQDTYEMHVRAANMVRAGESLMKLVSDIKQYLILNDFPSVNEAIAQNSKLMRTKQAECDQKLMNLRDDMAADLYDLEEEYYNSIYKG</sequence>